<dbReference type="RefSeq" id="WP_345209341.1">
    <property type="nucleotide sequence ID" value="NZ_BAABFT010000001.1"/>
</dbReference>
<dbReference type="SUPFAM" id="SSF54427">
    <property type="entry name" value="NTF2-like"/>
    <property type="match status" value="1"/>
</dbReference>
<name>A0ABP8FS12_9SPHI</name>
<dbReference type="InterPro" id="IPR032710">
    <property type="entry name" value="NTF2-like_dom_sf"/>
</dbReference>
<sequence>MQTNEAFYRRYINCLNSGNLAGLSAFVANELAYNGREITLDDYIKSRLQERKAIPDLFYHIELLVTGEDTIACRLHFDCTPAGEFMGFQPNGNRITFSENVFYQLSGGKISAVFSLLDIDAIRKQMVNKTS</sequence>
<dbReference type="EMBL" id="BAABFT010000001">
    <property type="protein sequence ID" value="GAA4309838.1"/>
    <property type="molecule type" value="Genomic_DNA"/>
</dbReference>
<reference evidence="2" key="1">
    <citation type="journal article" date="2019" name="Int. J. Syst. Evol. Microbiol.">
        <title>The Global Catalogue of Microorganisms (GCM) 10K type strain sequencing project: providing services to taxonomists for standard genome sequencing and annotation.</title>
        <authorList>
            <consortium name="The Broad Institute Genomics Platform"/>
            <consortium name="The Broad Institute Genome Sequencing Center for Infectious Disease"/>
            <person name="Wu L."/>
            <person name="Ma J."/>
        </authorList>
    </citation>
    <scope>NUCLEOTIDE SEQUENCE [LARGE SCALE GENOMIC DNA]</scope>
    <source>
        <strain evidence="2">JCM 17705</strain>
    </source>
</reference>
<dbReference type="Gene3D" id="3.10.450.50">
    <property type="match status" value="1"/>
</dbReference>
<protein>
    <submittedName>
        <fullName evidence="1">Ester cyclase</fullName>
    </submittedName>
</protein>
<keyword evidence="2" id="KW-1185">Reference proteome</keyword>
<dbReference type="InterPro" id="IPR009959">
    <property type="entry name" value="Cyclase_SnoaL-like"/>
</dbReference>
<dbReference type="Proteomes" id="UP001500582">
    <property type="component" value="Unassembled WGS sequence"/>
</dbReference>
<evidence type="ECO:0000313" key="2">
    <source>
        <dbReference type="Proteomes" id="UP001500582"/>
    </source>
</evidence>
<dbReference type="Pfam" id="PF07366">
    <property type="entry name" value="SnoaL"/>
    <property type="match status" value="1"/>
</dbReference>
<evidence type="ECO:0000313" key="1">
    <source>
        <dbReference type="EMBL" id="GAA4309838.1"/>
    </source>
</evidence>
<organism evidence="1 2">
    <name type="scientific">Mucilaginibacter gynuensis</name>
    <dbReference type="NCBI Taxonomy" id="1302236"/>
    <lineage>
        <taxon>Bacteria</taxon>
        <taxon>Pseudomonadati</taxon>
        <taxon>Bacteroidota</taxon>
        <taxon>Sphingobacteriia</taxon>
        <taxon>Sphingobacteriales</taxon>
        <taxon>Sphingobacteriaceae</taxon>
        <taxon>Mucilaginibacter</taxon>
    </lineage>
</organism>
<accession>A0ABP8FS12</accession>
<gene>
    <name evidence="1" type="ORF">GCM10023149_04340</name>
</gene>
<comment type="caution">
    <text evidence="1">The sequence shown here is derived from an EMBL/GenBank/DDBJ whole genome shotgun (WGS) entry which is preliminary data.</text>
</comment>
<proteinExistence type="predicted"/>